<gene>
    <name evidence="2" type="ORF">GCM10022408_28990</name>
</gene>
<feature type="transmembrane region" description="Helical" evidence="1">
    <location>
        <begin position="79"/>
        <end position="98"/>
    </location>
</feature>
<keyword evidence="3" id="KW-1185">Reference proteome</keyword>
<feature type="transmembrane region" description="Helical" evidence="1">
    <location>
        <begin position="110"/>
        <end position="130"/>
    </location>
</feature>
<evidence type="ECO:0008006" key="4">
    <source>
        <dbReference type="Google" id="ProtNLM"/>
    </source>
</evidence>
<dbReference type="Proteomes" id="UP001500567">
    <property type="component" value="Unassembled WGS sequence"/>
</dbReference>
<dbReference type="EMBL" id="BAABDJ010000035">
    <property type="protein sequence ID" value="GAA4014042.1"/>
    <property type="molecule type" value="Genomic_DNA"/>
</dbReference>
<proteinExistence type="predicted"/>
<dbReference type="PANTHER" id="PTHR28008">
    <property type="entry name" value="DOMAIN PROTEIN, PUTATIVE (AFU_ORTHOLOGUE AFUA_3G10980)-RELATED"/>
    <property type="match status" value="1"/>
</dbReference>
<sequence>MSFTAPPSARRRAFGILPLAWAALVLGLTLAPARAMPEVPPWELISFDTAAHAFVFFVLAVLSYFSAQRQPPGHWLRQYAFGFTLAGGLLFGALIEVLQTSMHLGRQGEWSDVAGDAIGTLLGLASMHIVRRWWA</sequence>
<dbReference type="InterPro" id="IPR006311">
    <property type="entry name" value="TAT_signal"/>
</dbReference>
<keyword evidence="1" id="KW-0812">Transmembrane</keyword>
<evidence type="ECO:0000313" key="3">
    <source>
        <dbReference type="Proteomes" id="UP001500567"/>
    </source>
</evidence>
<keyword evidence="1" id="KW-0472">Membrane</keyword>
<protein>
    <recommendedName>
        <fullName evidence="4">VanZ family protein</fullName>
    </recommendedName>
</protein>
<comment type="caution">
    <text evidence="2">The sequence shown here is derived from an EMBL/GenBank/DDBJ whole genome shotgun (WGS) entry which is preliminary data.</text>
</comment>
<evidence type="ECO:0000256" key="1">
    <source>
        <dbReference type="SAM" id="Phobius"/>
    </source>
</evidence>
<dbReference type="NCBIfam" id="NF037970">
    <property type="entry name" value="vanZ_1"/>
    <property type="match status" value="1"/>
</dbReference>
<feature type="transmembrane region" description="Helical" evidence="1">
    <location>
        <begin position="45"/>
        <end position="67"/>
    </location>
</feature>
<reference evidence="3" key="1">
    <citation type="journal article" date="2019" name="Int. J. Syst. Evol. Microbiol.">
        <title>The Global Catalogue of Microorganisms (GCM) 10K type strain sequencing project: providing services to taxonomists for standard genome sequencing and annotation.</title>
        <authorList>
            <consortium name="The Broad Institute Genomics Platform"/>
            <consortium name="The Broad Institute Genome Sequencing Center for Infectious Disease"/>
            <person name="Wu L."/>
            <person name="Ma J."/>
        </authorList>
    </citation>
    <scope>NUCLEOTIDE SEQUENCE [LARGE SCALE GENOMIC DNA]</scope>
    <source>
        <strain evidence="3">JCM 17224</strain>
    </source>
</reference>
<organism evidence="2 3">
    <name type="scientific">Hymenobacter fastidiosus</name>
    <dbReference type="NCBI Taxonomy" id="486264"/>
    <lineage>
        <taxon>Bacteria</taxon>
        <taxon>Pseudomonadati</taxon>
        <taxon>Bacteroidota</taxon>
        <taxon>Cytophagia</taxon>
        <taxon>Cytophagales</taxon>
        <taxon>Hymenobacteraceae</taxon>
        <taxon>Hymenobacter</taxon>
    </lineage>
</organism>
<dbReference type="RefSeq" id="WP_345073964.1">
    <property type="nucleotide sequence ID" value="NZ_BAABDJ010000035.1"/>
</dbReference>
<name>A0ABP7SNP2_9BACT</name>
<accession>A0ABP7SNP2</accession>
<evidence type="ECO:0000313" key="2">
    <source>
        <dbReference type="EMBL" id="GAA4014042.1"/>
    </source>
</evidence>
<keyword evidence="1" id="KW-1133">Transmembrane helix</keyword>
<dbReference type="PANTHER" id="PTHR28008:SF1">
    <property type="entry name" value="DOMAIN PROTEIN, PUTATIVE (AFU_ORTHOLOGUE AFUA_3G10980)-RELATED"/>
    <property type="match status" value="1"/>
</dbReference>
<dbReference type="PROSITE" id="PS51318">
    <property type="entry name" value="TAT"/>
    <property type="match status" value="1"/>
</dbReference>